<feature type="non-terminal residue" evidence="1">
    <location>
        <position position="60"/>
    </location>
</feature>
<evidence type="ECO:0000313" key="1">
    <source>
        <dbReference type="EMBL" id="CAF4048448.1"/>
    </source>
</evidence>
<sequence>MDFIQRLVQMNCIELVSYIQKSKLVSIFLFVLDCLNGFPPNDSSNGFHEIHYLSGSRRMV</sequence>
<protein>
    <submittedName>
        <fullName evidence="1">Uncharacterized protein</fullName>
    </submittedName>
</protein>
<dbReference type="EMBL" id="CAJOBI010005999">
    <property type="protein sequence ID" value="CAF4048448.1"/>
    <property type="molecule type" value="Genomic_DNA"/>
</dbReference>
<dbReference type="AlphaFoldDB" id="A0A8S2PDY5"/>
<evidence type="ECO:0000313" key="2">
    <source>
        <dbReference type="Proteomes" id="UP000676336"/>
    </source>
</evidence>
<name>A0A8S2PDY5_9BILA</name>
<proteinExistence type="predicted"/>
<comment type="caution">
    <text evidence="1">The sequence shown here is derived from an EMBL/GenBank/DDBJ whole genome shotgun (WGS) entry which is preliminary data.</text>
</comment>
<feature type="non-terminal residue" evidence="1">
    <location>
        <position position="1"/>
    </location>
</feature>
<gene>
    <name evidence="1" type="ORF">SMN809_LOCUS14511</name>
</gene>
<reference evidence="1" key="1">
    <citation type="submission" date="2021-02" db="EMBL/GenBank/DDBJ databases">
        <authorList>
            <person name="Nowell W R."/>
        </authorList>
    </citation>
    <scope>NUCLEOTIDE SEQUENCE</scope>
</reference>
<organism evidence="1 2">
    <name type="scientific">Rotaria magnacalcarata</name>
    <dbReference type="NCBI Taxonomy" id="392030"/>
    <lineage>
        <taxon>Eukaryota</taxon>
        <taxon>Metazoa</taxon>
        <taxon>Spiralia</taxon>
        <taxon>Gnathifera</taxon>
        <taxon>Rotifera</taxon>
        <taxon>Eurotatoria</taxon>
        <taxon>Bdelloidea</taxon>
        <taxon>Philodinida</taxon>
        <taxon>Philodinidae</taxon>
        <taxon>Rotaria</taxon>
    </lineage>
</organism>
<accession>A0A8S2PDY5</accession>
<dbReference type="Proteomes" id="UP000676336">
    <property type="component" value="Unassembled WGS sequence"/>
</dbReference>